<dbReference type="AlphaFoldDB" id="A0A6C0AEY9"/>
<accession>A0A6C0AEY9</accession>
<proteinExistence type="predicted"/>
<protein>
    <submittedName>
        <fullName evidence="1">Uncharacterized protein</fullName>
    </submittedName>
</protein>
<reference evidence="1" key="1">
    <citation type="journal article" date="2020" name="Nature">
        <title>Giant virus diversity and host interactions through global metagenomics.</title>
        <authorList>
            <person name="Schulz F."/>
            <person name="Roux S."/>
            <person name="Paez-Espino D."/>
            <person name="Jungbluth S."/>
            <person name="Walsh D.A."/>
            <person name="Denef V.J."/>
            <person name="McMahon K.D."/>
            <person name="Konstantinidis K.T."/>
            <person name="Eloe-Fadrosh E.A."/>
            <person name="Kyrpides N.C."/>
            <person name="Woyke T."/>
        </authorList>
    </citation>
    <scope>NUCLEOTIDE SEQUENCE</scope>
    <source>
        <strain evidence="1">GVMAG-S-1021933-23</strain>
    </source>
</reference>
<dbReference type="EMBL" id="MN740596">
    <property type="protein sequence ID" value="QHS78347.1"/>
    <property type="molecule type" value="Genomic_DNA"/>
</dbReference>
<evidence type="ECO:0000313" key="1">
    <source>
        <dbReference type="EMBL" id="QHS78347.1"/>
    </source>
</evidence>
<name>A0A6C0AEY9_9ZZZZ</name>
<organism evidence="1">
    <name type="scientific">viral metagenome</name>
    <dbReference type="NCBI Taxonomy" id="1070528"/>
    <lineage>
        <taxon>unclassified sequences</taxon>
        <taxon>metagenomes</taxon>
        <taxon>organismal metagenomes</taxon>
    </lineage>
</organism>
<sequence length="150" mass="18105">MTEKGPVYIGENSTYKEKLINNIPLEYILYLNCESFTESDFTESENIIQKKVISSKYLFDFCDQEIKDYNLYGSIKFKKKNIIKNKKRKNNKKKYLKMILIKDKILENDDIQKPLNFCLSNESSMEILKFLEEECYSDYYEWYCETYCGW</sequence>